<proteinExistence type="predicted"/>
<accession>J2MNR2</accession>
<evidence type="ECO:0000313" key="1">
    <source>
        <dbReference type="EMBL" id="EJL02537.1"/>
    </source>
</evidence>
<evidence type="ECO:0008006" key="2">
    <source>
        <dbReference type="Google" id="ProtNLM"/>
    </source>
</evidence>
<protein>
    <recommendedName>
        <fullName evidence="2">DUF559 domain-containing protein</fullName>
    </recommendedName>
</protein>
<dbReference type="AlphaFoldDB" id="J2MNR2"/>
<comment type="caution">
    <text evidence="1">The sequence shown here is derived from an EMBL/GenBank/DDBJ whole genome shotgun (WGS) entry which is preliminary data.</text>
</comment>
<gene>
    <name evidence="1" type="ORF">PflQ2_4631</name>
</gene>
<reference evidence="1" key="1">
    <citation type="journal article" date="2012" name="PLoS Genet.">
        <title>Comparative Genomics of Plant-Associated Pseudomonas spp.: Insights into Diversity and Inheritance of Traits Involved in Multitrophic Interactions.</title>
        <authorList>
            <person name="Loper J.E."/>
            <person name="Hassan K.A."/>
            <person name="Mavrodi D.V."/>
            <person name="Davis E.W.II."/>
            <person name="Lim C.K."/>
            <person name="Shaffer B.T."/>
            <person name="Elbourne L.D."/>
            <person name="Stockwell V.O."/>
            <person name="Hartney S.L."/>
            <person name="Breakwell K."/>
            <person name="Henkels M.D."/>
            <person name="Tetu S.G."/>
            <person name="Rangel L.I."/>
            <person name="Kidarsa T.A."/>
            <person name="Wilson N.L."/>
            <person name="van de Mortel J.E."/>
            <person name="Song C."/>
            <person name="Blumhagen R."/>
            <person name="Radune D."/>
            <person name="Hostetler J.B."/>
            <person name="Brinkac L.M."/>
            <person name="Durkin A.S."/>
            <person name="Kluepfel D.A."/>
            <person name="Wechter W.P."/>
            <person name="Anderson A.J."/>
            <person name="Kim Y.C."/>
            <person name="Pierson L.S.III."/>
            <person name="Pierson E.A."/>
            <person name="Lindow S.E."/>
            <person name="Kobayashi D.Y."/>
            <person name="Raaijmakers J.M."/>
            <person name="Weller D.M."/>
            <person name="Thomashow L.S."/>
            <person name="Allen A.E."/>
            <person name="Paulsen I.T."/>
        </authorList>
    </citation>
    <scope>NUCLEOTIDE SEQUENCE [LARGE SCALE GENOMIC DNA]</scope>
    <source>
        <strain evidence="1">Q2-87</strain>
    </source>
</reference>
<organism evidence="1">
    <name type="scientific">Pseudomonas fluorescens (strain Q2-87)</name>
    <dbReference type="NCBI Taxonomy" id="1038922"/>
    <lineage>
        <taxon>Bacteria</taxon>
        <taxon>Pseudomonadati</taxon>
        <taxon>Pseudomonadota</taxon>
        <taxon>Gammaproteobacteria</taxon>
        <taxon>Pseudomonadales</taxon>
        <taxon>Pseudomonadaceae</taxon>
        <taxon>Pseudomonas</taxon>
    </lineage>
</organism>
<dbReference type="HOGENOM" id="CLU_1347963_0_0_6"/>
<dbReference type="Proteomes" id="UP000007289">
    <property type="component" value="Chromosome"/>
</dbReference>
<dbReference type="RefSeq" id="WP_003185417.1">
    <property type="nucleotide sequence ID" value="NZ_CM001558.1"/>
</dbReference>
<dbReference type="EMBL" id="AGBM01000001">
    <property type="protein sequence ID" value="EJL02537.1"/>
    <property type="molecule type" value="Genomic_DNA"/>
</dbReference>
<name>J2MNR2_PSEFQ</name>
<sequence length="203" mass="23336">MKPPSYSPPYDSPLENDFAYQAVKHLDESVDLQAQYHVKTICGLFIVDFVAVSRSGRHVGFECDGKEFHNTSRDEWRDAMILGSEELDAIYRLRGADIAFQLDNILFLLSRCETELFSERGRQNLISLAHPEVRNFEFNPEETNFHVAFGDDDFSPINRIHLELRHREISAGRRQFWQTAYQFAASIGGGSLDAVIAEYRRDT</sequence>